<evidence type="ECO:0000313" key="6">
    <source>
        <dbReference type="Proteomes" id="UP000031014"/>
    </source>
</evidence>
<dbReference type="Pfam" id="PF08141">
    <property type="entry name" value="SspH"/>
    <property type="match status" value="1"/>
</dbReference>
<comment type="subcellular location">
    <subcellularLocation>
        <location evidence="1 4">Spore core</location>
    </subcellularLocation>
</comment>
<evidence type="ECO:0000256" key="3">
    <source>
        <dbReference type="ARBA" id="ARBA00022969"/>
    </source>
</evidence>
<keyword evidence="3 4" id="KW-0749">Sporulation</keyword>
<organism evidence="5 6">
    <name type="scientific">Mesobacillus selenatarsenatis (strain DSM 18680 / JCM 14380 / FERM P-15431 / SF-1)</name>
    <dbReference type="NCBI Taxonomy" id="1321606"/>
    <lineage>
        <taxon>Bacteria</taxon>
        <taxon>Bacillati</taxon>
        <taxon>Bacillota</taxon>
        <taxon>Bacilli</taxon>
        <taxon>Bacillales</taxon>
        <taxon>Bacillaceae</taxon>
        <taxon>Mesobacillus</taxon>
    </lineage>
</organism>
<dbReference type="EMBL" id="BASE01000131">
    <property type="protein sequence ID" value="GAM16517.1"/>
    <property type="molecule type" value="Genomic_DNA"/>
</dbReference>
<comment type="induction">
    <text evidence="4">Expressed only in the forespore compartment of sporulating cells.</text>
</comment>
<name>A0A0A8XBW6_MESS1</name>
<protein>
    <recommendedName>
        <fullName evidence="4">Small, acid-soluble spore protein H</fullName>
        <shortName evidence="4">SASP H</shortName>
    </recommendedName>
</protein>
<dbReference type="AlphaFoldDB" id="A0A0A8XBW6"/>
<dbReference type="InterPro" id="IPR012610">
    <property type="entry name" value="SASP_SspH"/>
</dbReference>
<dbReference type="RefSeq" id="WP_041968109.1">
    <property type="nucleotide sequence ID" value="NZ_BASE01000131.1"/>
</dbReference>
<evidence type="ECO:0000256" key="4">
    <source>
        <dbReference type="HAMAP-Rule" id="MF_00667"/>
    </source>
</evidence>
<accession>A0A0A8XBW6</accession>
<comment type="similarity">
    <text evidence="2 4">Belongs to the SspH family.</text>
</comment>
<reference evidence="5 6" key="1">
    <citation type="submission" date="2013-06" db="EMBL/GenBank/DDBJ databases">
        <title>Whole genome shotgun sequence of Bacillus selenatarsenatis SF-1.</title>
        <authorList>
            <person name="Kuroda M."/>
            <person name="Sei K."/>
            <person name="Yamashita M."/>
            <person name="Ike M."/>
        </authorList>
    </citation>
    <scope>NUCLEOTIDE SEQUENCE [LARGE SCALE GENOMIC DNA]</scope>
    <source>
        <strain evidence="5 6">SF-1</strain>
    </source>
</reference>
<sequence>MDLNRVRQILSSSAEIDVIYNGASVWIDHLNEDGRTATVHLRGPLEERTTVEISELQERS</sequence>
<dbReference type="OrthoDB" id="2721675at2"/>
<evidence type="ECO:0000313" key="5">
    <source>
        <dbReference type="EMBL" id="GAM16517.1"/>
    </source>
</evidence>
<comment type="caution">
    <text evidence="5">The sequence shown here is derived from an EMBL/GenBank/DDBJ whole genome shotgun (WGS) entry which is preliminary data.</text>
</comment>
<evidence type="ECO:0000256" key="2">
    <source>
        <dbReference type="ARBA" id="ARBA00006573"/>
    </source>
</evidence>
<dbReference type="Proteomes" id="UP000031014">
    <property type="component" value="Unassembled WGS sequence"/>
</dbReference>
<gene>
    <name evidence="4" type="primary">sspH</name>
    <name evidence="5" type="ORF">SAMD00020551_4730</name>
</gene>
<keyword evidence="6" id="KW-1185">Reference proteome</keyword>
<dbReference type="GO" id="GO:0030436">
    <property type="term" value="P:asexual sporulation"/>
    <property type="evidence" value="ECO:0007669"/>
    <property type="project" value="UniProtKB-UniRule"/>
</dbReference>
<proteinExistence type="evidence at transcript level"/>
<dbReference type="STRING" id="1321606.SAMD00020551_4730"/>
<dbReference type="HAMAP" id="MF_00667">
    <property type="entry name" value="SspH"/>
    <property type="match status" value="1"/>
</dbReference>
<dbReference type="GO" id="GO:0042601">
    <property type="term" value="C:endospore-forming forespore"/>
    <property type="evidence" value="ECO:0007669"/>
    <property type="project" value="InterPro"/>
</dbReference>
<evidence type="ECO:0000256" key="1">
    <source>
        <dbReference type="ARBA" id="ARBA00004288"/>
    </source>
</evidence>
<dbReference type="GO" id="GO:0030435">
    <property type="term" value="P:sporulation resulting in formation of a cellular spore"/>
    <property type="evidence" value="ECO:0007669"/>
    <property type="project" value="UniProtKB-KW"/>
</dbReference>